<evidence type="ECO:0000313" key="3">
    <source>
        <dbReference type="Proteomes" id="UP000828251"/>
    </source>
</evidence>
<dbReference type="AlphaFoldDB" id="A0A9D3W7G8"/>
<reference evidence="2 3" key="1">
    <citation type="journal article" date="2021" name="Plant Biotechnol. J.">
        <title>Multi-omics assisted identification of the key and species-specific regulatory components of drought-tolerant mechanisms in Gossypium stocksii.</title>
        <authorList>
            <person name="Yu D."/>
            <person name="Ke L."/>
            <person name="Zhang D."/>
            <person name="Wu Y."/>
            <person name="Sun Y."/>
            <person name="Mei J."/>
            <person name="Sun J."/>
            <person name="Sun Y."/>
        </authorList>
    </citation>
    <scope>NUCLEOTIDE SEQUENCE [LARGE SCALE GENOMIC DNA]</scope>
    <source>
        <strain evidence="3">cv. E1</strain>
        <tissue evidence="2">Leaf</tissue>
    </source>
</reference>
<feature type="region of interest" description="Disordered" evidence="1">
    <location>
        <begin position="34"/>
        <end position="88"/>
    </location>
</feature>
<dbReference type="EMBL" id="JAIQCV010000003">
    <property type="protein sequence ID" value="KAH1114068.1"/>
    <property type="molecule type" value="Genomic_DNA"/>
</dbReference>
<feature type="compositionally biased region" description="Polar residues" evidence="1">
    <location>
        <begin position="41"/>
        <end position="53"/>
    </location>
</feature>
<organism evidence="2 3">
    <name type="scientific">Gossypium stocksii</name>
    <dbReference type="NCBI Taxonomy" id="47602"/>
    <lineage>
        <taxon>Eukaryota</taxon>
        <taxon>Viridiplantae</taxon>
        <taxon>Streptophyta</taxon>
        <taxon>Embryophyta</taxon>
        <taxon>Tracheophyta</taxon>
        <taxon>Spermatophyta</taxon>
        <taxon>Magnoliopsida</taxon>
        <taxon>eudicotyledons</taxon>
        <taxon>Gunneridae</taxon>
        <taxon>Pentapetalae</taxon>
        <taxon>rosids</taxon>
        <taxon>malvids</taxon>
        <taxon>Malvales</taxon>
        <taxon>Malvaceae</taxon>
        <taxon>Malvoideae</taxon>
        <taxon>Gossypium</taxon>
    </lineage>
</organism>
<feature type="non-terminal residue" evidence="2">
    <location>
        <position position="88"/>
    </location>
</feature>
<evidence type="ECO:0000256" key="1">
    <source>
        <dbReference type="SAM" id="MobiDB-lite"/>
    </source>
</evidence>
<sequence length="88" mass="9417">MGEHIGSPHGCVPLKKLEIEIPKVLDVKIVMKPNGKKDYENQPSETLDESSASLGRVSAHETEVVVSTPATGGDGIQDHARMVQGGRK</sequence>
<proteinExistence type="predicted"/>
<dbReference type="Proteomes" id="UP000828251">
    <property type="component" value="Unassembled WGS sequence"/>
</dbReference>
<name>A0A9D3W7G8_9ROSI</name>
<evidence type="ECO:0000313" key="2">
    <source>
        <dbReference type="EMBL" id="KAH1114068.1"/>
    </source>
</evidence>
<comment type="caution">
    <text evidence="2">The sequence shown here is derived from an EMBL/GenBank/DDBJ whole genome shotgun (WGS) entry which is preliminary data.</text>
</comment>
<gene>
    <name evidence="2" type="ORF">J1N35_007446</name>
</gene>
<keyword evidence="3" id="KW-1185">Reference proteome</keyword>
<accession>A0A9D3W7G8</accession>
<protein>
    <submittedName>
        <fullName evidence="2">Uncharacterized protein</fullName>
    </submittedName>
</protein>